<name>A0A7I7YNQ2_9MYCO</name>
<organism evidence="1 2">
    <name type="scientific">Mycobacterium parmense</name>
    <dbReference type="NCBI Taxonomy" id="185642"/>
    <lineage>
        <taxon>Bacteria</taxon>
        <taxon>Bacillati</taxon>
        <taxon>Actinomycetota</taxon>
        <taxon>Actinomycetes</taxon>
        <taxon>Mycobacteriales</taxon>
        <taxon>Mycobacteriaceae</taxon>
        <taxon>Mycobacterium</taxon>
        <taxon>Mycobacterium simiae complex</taxon>
    </lineage>
</organism>
<evidence type="ECO:0000313" key="2">
    <source>
        <dbReference type="Proteomes" id="UP000467105"/>
    </source>
</evidence>
<dbReference type="InterPro" id="IPR006680">
    <property type="entry name" value="Amidohydro-rel"/>
</dbReference>
<dbReference type="SUPFAM" id="SSF51556">
    <property type="entry name" value="Metallo-dependent hydrolases"/>
    <property type="match status" value="1"/>
</dbReference>
<dbReference type="AlphaFoldDB" id="A0A7I7YNQ2"/>
<gene>
    <name evidence="1" type="ORF">MPRM_07210</name>
</gene>
<sequence length="343" mass="36264">MLRIDTHHHAIPAFYREALSKAGVDESRNRGLPEWSPEGSLHAMAELGVGTALLSVSTPGTAFLPAVPDACALARDLNDYLAELVAAQPDRFGFFATLPMPHVRESVDEVIRAVDGLGADGVVLLANSAGTYLGAEGQDELFAALDARSAVVFVHPADLPGPAVDGVPPFATDFLLDTTRAAYLLVRNGIRRKYPNIRFILSHAGGFVPYASHRMAVSIMGDTAGSPTDILDDFAGFYFDTALSSSAAALPSLLAFARPGHVTFGSDWPFAPVVAGKLFAAGLETYPGCTAESRGAIERTNALALFPRLGTAPPPPDGSAFDRLRHTAGRVLMRGVARLVSTR</sequence>
<dbReference type="InterPro" id="IPR032465">
    <property type="entry name" value="ACMSD"/>
</dbReference>
<dbReference type="RefSeq" id="WP_085267577.1">
    <property type="nucleotide sequence ID" value="NZ_AP022614.1"/>
</dbReference>
<evidence type="ECO:0000313" key="1">
    <source>
        <dbReference type="EMBL" id="BBZ43440.1"/>
    </source>
</evidence>
<protein>
    <submittedName>
        <fullName evidence="1">Amidohydrolase</fullName>
    </submittedName>
</protein>
<dbReference type="GO" id="GO:0019748">
    <property type="term" value="P:secondary metabolic process"/>
    <property type="evidence" value="ECO:0007669"/>
    <property type="project" value="TreeGrafter"/>
</dbReference>
<dbReference type="EMBL" id="AP022614">
    <property type="protein sequence ID" value="BBZ43440.1"/>
    <property type="molecule type" value="Genomic_DNA"/>
</dbReference>
<accession>A0A7I7YNQ2</accession>
<dbReference type="Pfam" id="PF04909">
    <property type="entry name" value="Amidohydro_2"/>
    <property type="match status" value="1"/>
</dbReference>
<dbReference type="GO" id="GO:0016787">
    <property type="term" value="F:hydrolase activity"/>
    <property type="evidence" value="ECO:0007669"/>
    <property type="project" value="UniProtKB-KW"/>
</dbReference>
<dbReference type="PANTHER" id="PTHR21240">
    <property type="entry name" value="2-AMINO-3-CARBOXYLMUCONATE-6-SEMIALDEHYDE DECARBOXYLASE"/>
    <property type="match status" value="1"/>
</dbReference>
<dbReference type="OrthoDB" id="149172at2"/>
<dbReference type="GO" id="GO:0005737">
    <property type="term" value="C:cytoplasm"/>
    <property type="evidence" value="ECO:0007669"/>
    <property type="project" value="TreeGrafter"/>
</dbReference>
<dbReference type="Proteomes" id="UP000467105">
    <property type="component" value="Chromosome"/>
</dbReference>
<dbReference type="Gene3D" id="3.20.20.140">
    <property type="entry name" value="Metal-dependent hydrolases"/>
    <property type="match status" value="1"/>
</dbReference>
<dbReference type="GO" id="GO:0016831">
    <property type="term" value="F:carboxy-lyase activity"/>
    <property type="evidence" value="ECO:0007669"/>
    <property type="project" value="InterPro"/>
</dbReference>
<proteinExistence type="predicted"/>
<reference evidence="1 2" key="1">
    <citation type="journal article" date="2019" name="Emerg. Microbes Infect.">
        <title>Comprehensive subspecies identification of 175 nontuberculous mycobacteria species based on 7547 genomic profiles.</title>
        <authorList>
            <person name="Matsumoto Y."/>
            <person name="Kinjo T."/>
            <person name="Motooka D."/>
            <person name="Nabeya D."/>
            <person name="Jung N."/>
            <person name="Uechi K."/>
            <person name="Horii T."/>
            <person name="Iida T."/>
            <person name="Fujita J."/>
            <person name="Nakamura S."/>
        </authorList>
    </citation>
    <scope>NUCLEOTIDE SEQUENCE [LARGE SCALE GENOMIC DNA]</scope>
    <source>
        <strain evidence="1 2">JCM 14742</strain>
    </source>
</reference>
<dbReference type="InterPro" id="IPR032466">
    <property type="entry name" value="Metal_Hydrolase"/>
</dbReference>
<keyword evidence="2" id="KW-1185">Reference proteome</keyword>
<keyword evidence="1" id="KW-0378">Hydrolase</keyword>
<dbReference type="PANTHER" id="PTHR21240:SF28">
    <property type="entry name" value="ISO-OROTATE DECARBOXYLASE (EUROFUNG)"/>
    <property type="match status" value="1"/>
</dbReference>